<gene>
    <name evidence="6" type="ORF">C0Q70_12727</name>
</gene>
<accession>A0A2T7P2A9</accession>
<feature type="signal peptide" evidence="4">
    <location>
        <begin position="1"/>
        <end position="31"/>
    </location>
</feature>
<comment type="caution">
    <text evidence="6">The sequence shown here is derived from an EMBL/GenBank/DDBJ whole genome shotgun (WGS) entry which is preliminary data.</text>
</comment>
<evidence type="ECO:0000313" key="7">
    <source>
        <dbReference type="Proteomes" id="UP000245119"/>
    </source>
</evidence>
<comment type="caution">
    <text evidence="2">Lacks conserved residue(s) required for the propagation of feature annotation.</text>
</comment>
<protein>
    <recommendedName>
        <fullName evidence="5">Sushi domain-containing protein</fullName>
    </recommendedName>
</protein>
<dbReference type="Pfam" id="PF00058">
    <property type="entry name" value="Ldl_recept_b"/>
    <property type="match status" value="1"/>
</dbReference>
<dbReference type="Gene3D" id="2.120.10.30">
    <property type="entry name" value="TolB, C-terminal domain"/>
    <property type="match status" value="3"/>
</dbReference>
<name>A0A2T7P2A9_POMCA</name>
<dbReference type="SUPFAM" id="SSF63825">
    <property type="entry name" value="YWTD domain"/>
    <property type="match status" value="3"/>
</dbReference>
<dbReference type="SUPFAM" id="SSF57535">
    <property type="entry name" value="Complement control module/SCR domain"/>
    <property type="match status" value="1"/>
</dbReference>
<dbReference type="PANTHER" id="PTHR46513">
    <property type="entry name" value="VITELLOGENIN RECEPTOR-LIKE PROTEIN-RELATED-RELATED"/>
    <property type="match status" value="1"/>
</dbReference>
<proteinExistence type="predicted"/>
<dbReference type="Proteomes" id="UP000245119">
    <property type="component" value="Linkage Group LG7"/>
</dbReference>
<feature type="chain" id="PRO_5015774384" description="Sushi domain-containing protein" evidence="4">
    <location>
        <begin position="32"/>
        <end position="1278"/>
    </location>
</feature>
<dbReference type="Gene3D" id="2.10.70.10">
    <property type="entry name" value="Complement Module, domain 1"/>
    <property type="match status" value="1"/>
</dbReference>
<reference evidence="6 7" key="1">
    <citation type="submission" date="2018-04" db="EMBL/GenBank/DDBJ databases">
        <title>The genome of golden apple snail Pomacea canaliculata provides insight into stress tolerance and invasive adaptation.</title>
        <authorList>
            <person name="Liu C."/>
            <person name="Liu B."/>
            <person name="Ren Y."/>
            <person name="Zhang Y."/>
            <person name="Wang H."/>
            <person name="Li S."/>
            <person name="Jiang F."/>
            <person name="Yin L."/>
            <person name="Zhang G."/>
            <person name="Qian W."/>
            <person name="Fan W."/>
        </authorList>
    </citation>
    <scope>NUCLEOTIDE SEQUENCE [LARGE SCALE GENOMIC DNA]</scope>
    <source>
        <strain evidence="6">SZHN2017</strain>
        <tissue evidence="6">Muscle</tissue>
    </source>
</reference>
<feature type="repeat" description="LDL-receptor class B" evidence="3">
    <location>
        <begin position="487"/>
        <end position="533"/>
    </location>
</feature>
<dbReference type="InterPro" id="IPR011042">
    <property type="entry name" value="6-blade_b-propeller_TolB-like"/>
</dbReference>
<evidence type="ECO:0000313" key="6">
    <source>
        <dbReference type="EMBL" id="PVD27565.1"/>
    </source>
</evidence>
<dbReference type="InterPro" id="IPR000436">
    <property type="entry name" value="Sushi_SCR_CCP_dom"/>
</dbReference>
<dbReference type="PANTHER" id="PTHR46513:SF13">
    <property type="entry name" value="EGF-LIKE DOMAIN-CONTAINING PROTEIN"/>
    <property type="match status" value="1"/>
</dbReference>
<keyword evidence="7" id="KW-1185">Reference proteome</keyword>
<keyword evidence="4" id="KW-0732">Signal</keyword>
<dbReference type="InterPro" id="IPR035976">
    <property type="entry name" value="Sushi/SCR/CCP_sf"/>
</dbReference>
<evidence type="ECO:0000256" key="4">
    <source>
        <dbReference type="SAM" id="SignalP"/>
    </source>
</evidence>
<sequence length="1278" mass="137574">MVQLDTATYPGCRLLLLLMLSLPTPVTPTSAGRALLLSRVQDAVAIVITTRNETQVRLLTGTPDGLFSHLATSTSGLKYQDLARALITSNEWVAIDSDYDDNLYYVIDRRARSITAISASSGGSYVVYSGISSKAAALSVDWVEDAVYWADPAYDAIFRFKGTGNCRHEACVRTIIHTGLDNPTGVAVCPRRRLLFWTDQGGHGGDSKLERSDLSGDNRVELFWGLHSPSAVTLDHSSHRVYWLTQTGDTSVVESCDFEGQDRYSAVMLTGSEVTALTAWRGLLVMADINHQQVMLHSLTTNITRRLWPGSVTSLTVFAQRCQTPDTSVTGGGDGAKDLVEEGFLLLASEQGGVSILEKTLATRRSPSAAATRHILAQHSVTAMAADVGQGLLYFFDRRQGAIMWLNLGFLRPGAGGWGSEPKARILTRVAGNVDGLAVDWLGKAVYWSDTRLQRLAAVSMDGRHVRCLVCHHVSKPRDIVVHPKRGLVFWVDAEDRDPRVERVRMDGRQRATVVSGGLVYTRPRALTIDFKDDMLYWSDGSYLCRSHVDASALPGVCSATLELSQPAVKSLEILHDYVVWTDFAGNVQVADKDEVLSTAAPPTSSSSSRIVMADSFATDLLYFHLRASQRIPPVSCQRKIDYEDGVDMLGQVMVDSRVLQTGAHHQRDEDANTSVFRQDRAHAHAPLATGFVQTGLAYQVYWADTGVGAISRAYLNGTWQEIVFAHRDIVAETLFLDHRRQLLYFIDTTGHRVGLISLATMAFRIILQSPDITYHDLTGHVTTGTLYLSGVRLTGNSCCPGVIVRSNWDGSDVWDELTGLQTPRGMVLSQDALLWVDSSNKTLNLLNLTTGSSSLLLLLPEWSAPRDLAVLGNVAYWTDTLSPYLSRVPLTGAGHPEELSGSVLFRPKAITSYDSRVHEGGTSDDVDEPSDVPQVLASFQPVSNVISDVMTEKGFCTVPAVPNGRVLNHNEGAYVTSGHVIRVDCYPGYGLEGTRISRFSSECRQGSWITRPACTWAMAYRISEAREGRRGHYVVFTSSTEFAVPADVTYLDALAIGGGGGGMYACSRVFGNLTKAGDGGDSRVGRYLRAGGGRGGSTRQGGRGGFGTVFFGGQGQMSSSCLGGGAAGETELSSNCSLGSAMCPFCGAGGAIPACSLCQHRTGGCRGRKLDADLYGGGATGWAGGGGGGGGGYSRMTIDVTPGEIIPVTVGAGGQPSVGRAGGGVVVLTWDGRLEHVLPFPEHSGATCRGFTWSSQPVDALDDHFLWCNGHNPAREP</sequence>
<dbReference type="InterPro" id="IPR000033">
    <property type="entry name" value="LDLR_classB_rpt"/>
</dbReference>
<keyword evidence="2" id="KW-0768">Sushi</keyword>
<evidence type="ECO:0000256" key="3">
    <source>
        <dbReference type="PROSITE-ProRule" id="PRU00461"/>
    </source>
</evidence>
<dbReference type="SMART" id="SM00135">
    <property type="entry name" value="LY"/>
    <property type="match status" value="8"/>
</dbReference>
<dbReference type="PROSITE" id="PS51120">
    <property type="entry name" value="LDLRB"/>
    <property type="match status" value="2"/>
</dbReference>
<evidence type="ECO:0000256" key="1">
    <source>
        <dbReference type="ARBA" id="ARBA00023157"/>
    </source>
</evidence>
<evidence type="ECO:0000259" key="5">
    <source>
        <dbReference type="PROSITE" id="PS50923"/>
    </source>
</evidence>
<organism evidence="6 7">
    <name type="scientific">Pomacea canaliculata</name>
    <name type="common">Golden apple snail</name>
    <dbReference type="NCBI Taxonomy" id="400727"/>
    <lineage>
        <taxon>Eukaryota</taxon>
        <taxon>Metazoa</taxon>
        <taxon>Spiralia</taxon>
        <taxon>Lophotrochozoa</taxon>
        <taxon>Mollusca</taxon>
        <taxon>Gastropoda</taxon>
        <taxon>Caenogastropoda</taxon>
        <taxon>Architaenioglossa</taxon>
        <taxon>Ampullarioidea</taxon>
        <taxon>Ampullariidae</taxon>
        <taxon>Pomacea</taxon>
    </lineage>
</organism>
<dbReference type="AlphaFoldDB" id="A0A2T7P2A9"/>
<feature type="repeat" description="LDL-receptor class B" evidence="3">
    <location>
        <begin position="444"/>
        <end position="486"/>
    </location>
</feature>
<feature type="domain" description="Sushi" evidence="5">
    <location>
        <begin position="955"/>
        <end position="1017"/>
    </location>
</feature>
<evidence type="ECO:0000256" key="2">
    <source>
        <dbReference type="PROSITE-ProRule" id="PRU00302"/>
    </source>
</evidence>
<dbReference type="EMBL" id="PZQS01000007">
    <property type="protein sequence ID" value="PVD27565.1"/>
    <property type="molecule type" value="Genomic_DNA"/>
</dbReference>
<keyword evidence="1" id="KW-1015">Disulfide bond</keyword>
<dbReference type="OrthoDB" id="6082544at2759"/>
<dbReference type="InterPro" id="IPR050778">
    <property type="entry name" value="Cueball_EGF_LRP_Nidogen"/>
</dbReference>
<dbReference type="PROSITE" id="PS50923">
    <property type="entry name" value="SUSHI"/>
    <property type="match status" value="1"/>
</dbReference>
<dbReference type="SMART" id="SM00032">
    <property type="entry name" value="CCP"/>
    <property type="match status" value="1"/>
</dbReference>